<evidence type="ECO:0000256" key="4">
    <source>
        <dbReference type="ARBA" id="ARBA00022741"/>
    </source>
</evidence>
<feature type="transmembrane region" description="Helical" evidence="8">
    <location>
        <begin position="20"/>
        <end position="42"/>
    </location>
</feature>
<evidence type="ECO:0000313" key="11">
    <source>
        <dbReference type="EMBL" id="SPM39864.1"/>
    </source>
</evidence>
<dbReference type="InterPro" id="IPR003439">
    <property type="entry name" value="ABC_transporter-like_ATP-bd"/>
</dbReference>
<dbReference type="Gene3D" id="3.40.50.300">
    <property type="entry name" value="P-loop containing nucleotide triphosphate hydrolases"/>
    <property type="match status" value="1"/>
</dbReference>
<dbReference type="InterPro" id="IPR017871">
    <property type="entry name" value="ABC_transporter-like_CS"/>
</dbReference>
<dbReference type="STRING" id="1841861.GCA_900157365_00374"/>
<dbReference type="InterPro" id="IPR011527">
    <property type="entry name" value="ABC1_TM_dom"/>
</dbReference>
<protein>
    <submittedName>
        <fullName evidence="11">ABC-type uncharacterized transport system, permease and ATPase components</fullName>
    </submittedName>
</protein>
<keyword evidence="5" id="KW-0067">ATP-binding</keyword>
<evidence type="ECO:0000256" key="3">
    <source>
        <dbReference type="ARBA" id="ARBA00022692"/>
    </source>
</evidence>
<dbReference type="RefSeq" id="WP_077078766.1">
    <property type="nucleotide sequence ID" value="NZ_FUEZ01000004.1"/>
</dbReference>
<dbReference type="InterPro" id="IPR027417">
    <property type="entry name" value="P-loop_NTPase"/>
</dbReference>
<dbReference type="SUPFAM" id="SSF52540">
    <property type="entry name" value="P-loop containing nucleoside triphosphate hydrolases"/>
    <property type="match status" value="1"/>
</dbReference>
<dbReference type="EMBL" id="FUEZ01000004">
    <property type="protein sequence ID" value="SPM39864.1"/>
    <property type="molecule type" value="Genomic_DNA"/>
</dbReference>
<keyword evidence="7 8" id="KW-0472">Membrane</keyword>
<dbReference type="OrthoDB" id="9810134at2"/>
<evidence type="ECO:0000256" key="2">
    <source>
        <dbReference type="ARBA" id="ARBA00022448"/>
    </source>
</evidence>
<feature type="transmembrane region" description="Helical" evidence="8">
    <location>
        <begin position="63"/>
        <end position="89"/>
    </location>
</feature>
<evidence type="ECO:0000256" key="7">
    <source>
        <dbReference type="ARBA" id="ARBA00023136"/>
    </source>
</evidence>
<dbReference type="GO" id="GO:0005524">
    <property type="term" value="F:ATP binding"/>
    <property type="evidence" value="ECO:0007669"/>
    <property type="project" value="UniProtKB-KW"/>
</dbReference>
<feature type="domain" description="ABC transmembrane type-1" evidence="10">
    <location>
        <begin position="66"/>
        <end position="391"/>
    </location>
</feature>
<evidence type="ECO:0000259" key="10">
    <source>
        <dbReference type="PROSITE" id="PS50929"/>
    </source>
</evidence>
<dbReference type="Pfam" id="PF00005">
    <property type="entry name" value="ABC_tran"/>
    <property type="match status" value="1"/>
</dbReference>
<reference evidence="11 12" key="1">
    <citation type="submission" date="2017-01" db="EMBL/GenBank/DDBJ databases">
        <authorList>
            <consortium name="Urmite Genomes"/>
        </authorList>
    </citation>
    <scope>NUCLEOTIDE SEQUENCE [LARGE SCALE GENOMIC DNA]</scope>
    <source>
        <strain evidence="11 12">AB215</strain>
    </source>
</reference>
<accession>A0A2U3P7Y5</accession>
<dbReference type="CDD" id="cd03223">
    <property type="entry name" value="ABCD_peroxisomal_ALDP"/>
    <property type="match status" value="1"/>
</dbReference>
<dbReference type="Pfam" id="PF06472">
    <property type="entry name" value="ABC_membrane_2"/>
    <property type="match status" value="1"/>
</dbReference>
<dbReference type="PROSITE" id="PS00211">
    <property type="entry name" value="ABC_TRANSPORTER_1"/>
    <property type="match status" value="1"/>
</dbReference>
<dbReference type="SMART" id="SM00382">
    <property type="entry name" value="AAA"/>
    <property type="match status" value="1"/>
</dbReference>
<evidence type="ECO:0000256" key="5">
    <source>
        <dbReference type="ARBA" id="ARBA00022840"/>
    </source>
</evidence>
<dbReference type="InterPro" id="IPR050835">
    <property type="entry name" value="ABC_transporter_sub-D"/>
</dbReference>
<dbReference type="PROSITE" id="PS50929">
    <property type="entry name" value="ABC_TM1F"/>
    <property type="match status" value="1"/>
</dbReference>
<keyword evidence="4" id="KW-0547">Nucleotide-binding</keyword>
<keyword evidence="2" id="KW-0813">Transport</keyword>
<comment type="subcellular location">
    <subcellularLocation>
        <location evidence="1">Cell membrane</location>
        <topology evidence="1">Multi-pass membrane protein</topology>
    </subcellularLocation>
</comment>
<evidence type="ECO:0000313" key="12">
    <source>
        <dbReference type="Proteomes" id="UP000240424"/>
    </source>
</evidence>
<keyword evidence="6 8" id="KW-1133">Transmembrane helix</keyword>
<keyword evidence="12" id="KW-1185">Reference proteome</keyword>
<evidence type="ECO:0000256" key="6">
    <source>
        <dbReference type="ARBA" id="ARBA00022989"/>
    </source>
</evidence>
<dbReference type="PANTHER" id="PTHR11384:SF59">
    <property type="entry name" value="LYSOSOMAL COBALAMIN TRANSPORTER ABCD4"/>
    <property type="match status" value="1"/>
</dbReference>
<dbReference type="Gene3D" id="1.20.1560.10">
    <property type="entry name" value="ABC transporter type 1, transmembrane domain"/>
    <property type="match status" value="1"/>
</dbReference>
<dbReference type="Proteomes" id="UP000240424">
    <property type="component" value="Unassembled WGS sequence"/>
</dbReference>
<dbReference type="GO" id="GO:0005886">
    <property type="term" value="C:plasma membrane"/>
    <property type="evidence" value="ECO:0007669"/>
    <property type="project" value="UniProtKB-SubCell"/>
</dbReference>
<evidence type="ECO:0000256" key="1">
    <source>
        <dbReference type="ARBA" id="ARBA00004651"/>
    </source>
</evidence>
<dbReference type="AlphaFoldDB" id="A0A2U3P7Y5"/>
<proteinExistence type="predicted"/>
<feature type="domain" description="ABC transporter" evidence="9">
    <location>
        <begin position="425"/>
        <end position="637"/>
    </location>
</feature>
<dbReference type="GO" id="GO:0140359">
    <property type="term" value="F:ABC-type transporter activity"/>
    <property type="evidence" value="ECO:0007669"/>
    <property type="project" value="InterPro"/>
</dbReference>
<keyword evidence="3 8" id="KW-0812">Transmembrane</keyword>
<name>A0A2U3P7Y5_9MYCO</name>
<dbReference type="PANTHER" id="PTHR11384">
    <property type="entry name" value="ATP-BINDING CASSETTE, SUB-FAMILY D MEMBER"/>
    <property type="match status" value="1"/>
</dbReference>
<dbReference type="SUPFAM" id="SSF90123">
    <property type="entry name" value="ABC transporter transmembrane region"/>
    <property type="match status" value="1"/>
</dbReference>
<gene>
    <name evidence="11" type="ORF">MNAB215_2057</name>
</gene>
<organism evidence="11 12">
    <name type="scientific">Mycobacterium numidiamassiliense</name>
    <dbReference type="NCBI Taxonomy" id="1841861"/>
    <lineage>
        <taxon>Bacteria</taxon>
        <taxon>Bacillati</taxon>
        <taxon>Actinomycetota</taxon>
        <taxon>Actinomycetes</taxon>
        <taxon>Mycobacteriales</taxon>
        <taxon>Mycobacteriaceae</taxon>
        <taxon>Mycobacterium</taxon>
    </lineage>
</organism>
<sequence>MEKFTPSIDWHDELLASSLWVLETWAIGAVGLLIFGVTVVRFTRWGGQFWRVTGDYFTGRDSLPVWGMFGVLLLSVMMSVRINVVLSYYSNDLFSALQAAFQGAGAGNNAVRDSGIHGFWTAIWTFCIIATIHVVRHMADLYLTQRFVIRWRIWLTDRLTEDWLDGRAYYRVRFADEKIDNPDQRIQQDIDIFTAGVGGSVNHPSIGSSSTLLFGAVHSVVSVVSFGAILWQLSGPLDVIGIAIPKALFWVVLVHVVVATAVAFWIGHPLTWLAFNNEMRNAAFRYALVRLRDAAEAVGFYRGERAERVELTNRFGATIANYRRYVWRTIGFLGWNVSVTQVITPIPFIVQAPRLFAGAIKLGGVMQSANAFGHIENDLSFFRNAYDRFASYRAAIIRLSGLVDANAAARELPELSTAPSDDGSLELAGVEVRTPTGAQLIEPLDLRLVPGDALIVTGRSGSGKTALLRTLAQLWPYASGRMCRPDGDNQVMFLSQLPYVPLGNLRTVVSYPAVEGAVDDDTLRDALSKAALPNLITRLDEVQDWAKVLSPGEQQRIAFARLIALKPKAAFLDEATSAVDEALEFLLYNLLRTEVPDCIVISVSHRSTTEQHHHRELAVLGDGPWHLRDVPKQVASP</sequence>
<dbReference type="PROSITE" id="PS50893">
    <property type="entry name" value="ABC_TRANSPORTER_2"/>
    <property type="match status" value="1"/>
</dbReference>
<evidence type="ECO:0000259" key="9">
    <source>
        <dbReference type="PROSITE" id="PS50893"/>
    </source>
</evidence>
<feature type="transmembrane region" description="Helical" evidence="8">
    <location>
        <begin position="212"/>
        <end position="233"/>
    </location>
</feature>
<feature type="transmembrane region" description="Helical" evidence="8">
    <location>
        <begin position="117"/>
        <end position="135"/>
    </location>
</feature>
<evidence type="ECO:0000256" key="8">
    <source>
        <dbReference type="SAM" id="Phobius"/>
    </source>
</evidence>
<dbReference type="InterPro" id="IPR003593">
    <property type="entry name" value="AAA+_ATPase"/>
</dbReference>
<feature type="transmembrane region" description="Helical" evidence="8">
    <location>
        <begin position="248"/>
        <end position="275"/>
    </location>
</feature>
<dbReference type="InterPro" id="IPR036640">
    <property type="entry name" value="ABC1_TM_sf"/>
</dbReference>
<dbReference type="GO" id="GO:0016887">
    <property type="term" value="F:ATP hydrolysis activity"/>
    <property type="evidence" value="ECO:0007669"/>
    <property type="project" value="InterPro"/>
</dbReference>